<dbReference type="CDD" id="cd00077">
    <property type="entry name" value="HDc"/>
    <property type="match status" value="1"/>
</dbReference>
<evidence type="ECO:0000313" key="5">
    <source>
        <dbReference type="EMBL" id="MBB4798998.1"/>
    </source>
</evidence>
<dbReference type="NCBIfam" id="NF002326">
    <property type="entry name" value="PRK01286.1-1"/>
    <property type="match status" value="1"/>
</dbReference>
<protein>
    <recommendedName>
        <fullName evidence="2">Deoxyguanosinetriphosphate triphosphohydrolase-like protein</fullName>
    </recommendedName>
</protein>
<dbReference type="GO" id="GO:0008832">
    <property type="term" value="F:dGTPase activity"/>
    <property type="evidence" value="ECO:0007669"/>
    <property type="project" value="TreeGrafter"/>
</dbReference>
<dbReference type="PROSITE" id="PS51831">
    <property type="entry name" value="HD"/>
    <property type="match status" value="1"/>
</dbReference>
<dbReference type="InterPro" id="IPR006261">
    <property type="entry name" value="dGTPase"/>
</dbReference>
<evidence type="ECO:0000256" key="3">
    <source>
        <dbReference type="SAM" id="MobiDB-lite"/>
    </source>
</evidence>
<feature type="region of interest" description="Disordered" evidence="3">
    <location>
        <begin position="1"/>
        <end position="27"/>
    </location>
</feature>
<dbReference type="SMART" id="SM00471">
    <property type="entry name" value="HDc"/>
    <property type="match status" value="1"/>
</dbReference>
<keyword evidence="6" id="KW-1185">Reference proteome</keyword>
<proteinExistence type="inferred from homology"/>
<evidence type="ECO:0000259" key="4">
    <source>
        <dbReference type="PROSITE" id="PS51831"/>
    </source>
</evidence>
<dbReference type="PANTHER" id="PTHR11373">
    <property type="entry name" value="DEOXYNUCLEOSIDE TRIPHOSPHATE TRIPHOSPHOHYDROLASE"/>
    <property type="match status" value="1"/>
</dbReference>
<dbReference type="EMBL" id="JACHKY010000004">
    <property type="protein sequence ID" value="MBB4798998.1"/>
    <property type="molecule type" value="Genomic_DNA"/>
</dbReference>
<name>A0A7W7IR50_9CAUL</name>
<dbReference type="NCBIfam" id="NF002328">
    <property type="entry name" value="PRK01286.1-3"/>
    <property type="match status" value="1"/>
</dbReference>
<evidence type="ECO:0000256" key="1">
    <source>
        <dbReference type="ARBA" id="ARBA00022801"/>
    </source>
</evidence>
<dbReference type="HAMAP" id="MF_01212">
    <property type="entry name" value="dGTPase_type2"/>
    <property type="match status" value="1"/>
</dbReference>
<dbReference type="RefSeq" id="WP_260398494.1">
    <property type="nucleotide sequence ID" value="NZ_JACHKY010000004.1"/>
</dbReference>
<keyword evidence="1 2" id="KW-0378">Hydrolase</keyword>
<dbReference type="InterPro" id="IPR006674">
    <property type="entry name" value="HD_domain"/>
</dbReference>
<sequence>MSQTRASFAEDPAASRGRHVFEPASRTRTPFARDRDRIIHATAFRRLKEKTQVFVAHEGDHYRTRLTHSLEVAQIARSLAHALRLDDDLAETIALAHDLGHPPFAHAGEDELQAQMADYGGFDHNVQSFRVITELEVRYPKFPGLNLSWETVEGVIKHNGPVMHHLGEPAWKTVAAYAPGGGANWDLRLDTFASLEAQCAAIADDIAYNNHDVDDGVQAGLFTLADLAEVPLIGPCLAEARRDWPALDDRMIRLEAVRRMIGIMVDDVLAETERRLAEHRIVTAEDVRLAPQMMVQFSAGMMADLGVLRRFLFERMYRHYRVNRTRSQARRVLSQLFHLFMEEPEVMPPEWSAQALSDDPVKRARAVCDYIAGMTDRYAIEVHGKLFSLDLALDL</sequence>
<dbReference type="GO" id="GO:0006203">
    <property type="term" value="P:dGTP catabolic process"/>
    <property type="evidence" value="ECO:0007669"/>
    <property type="project" value="TreeGrafter"/>
</dbReference>
<feature type="domain" description="HD" evidence="4">
    <location>
        <begin position="65"/>
        <end position="209"/>
    </location>
</feature>
<dbReference type="NCBIfam" id="TIGR01353">
    <property type="entry name" value="dGTP_triPase"/>
    <property type="match status" value="1"/>
</dbReference>
<evidence type="ECO:0000256" key="2">
    <source>
        <dbReference type="HAMAP-Rule" id="MF_01212"/>
    </source>
</evidence>
<reference evidence="5 6" key="1">
    <citation type="submission" date="2020-08" db="EMBL/GenBank/DDBJ databases">
        <title>Functional genomics of gut bacteria from endangered species of beetles.</title>
        <authorList>
            <person name="Carlos-Shanley C."/>
        </authorList>
    </citation>
    <scope>NUCLEOTIDE SEQUENCE [LARGE SCALE GENOMIC DNA]</scope>
    <source>
        <strain evidence="5 6">S00123</strain>
    </source>
</reference>
<dbReference type="InterPro" id="IPR026875">
    <property type="entry name" value="PHydrolase_assoc_dom"/>
</dbReference>
<dbReference type="InterPro" id="IPR003607">
    <property type="entry name" value="HD/PDEase_dom"/>
</dbReference>
<dbReference type="NCBIfam" id="TIGR00277">
    <property type="entry name" value="HDIG"/>
    <property type="match status" value="1"/>
</dbReference>
<dbReference type="Pfam" id="PF13286">
    <property type="entry name" value="HD_assoc"/>
    <property type="match status" value="1"/>
</dbReference>
<comment type="caution">
    <text evidence="5">The sequence shown here is derived from an EMBL/GenBank/DDBJ whole genome shotgun (WGS) entry which is preliminary data.</text>
</comment>
<comment type="similarity">
    <text evidence="2">Belongs to the dGTPase family. Type 2 subfamily.</text>
</comment>
<dbReference type="AlphaFoldDB" id="A0A7W7IR50"/>
<accession>A0A7W7IR50</accession>
<dbReference type="InterPro" id="IPR023023">
    <property type="entry name" value="dNTPase_2"/>
</dbReference>
<dbReference type="SUPFAM" id="SSF109604">
    <property type="entry name" value="HD-domain/PDEase-like"/>
    <property type="match status" value="1"/>
</dbReference>
<dbReference type="InterPro" id="IPR050135">
    <property type="entry name" value="dGTPase-like"/>
</dbReference>
<dbReference type="Proteomes" id="UP000539957">
    <property type="component" value="Unassembled WGS sequence"/>
</dbReference>
<dbReference type="InterPro" id="IPR006675">
    <property type="entry name" value="HDIG_dom"/>
</dbReference>
<evidence type="ECO:0000313" key="6">
    <source>
        <dbReference type="Proteomes" id="UP000539957"/>
    </source>
</evidence>
<dbReference type="Pfam" id="PF01966">
    <property type="entry name" value="HD"/>
    <property type="match status" value="1"/>
</dbReference>
<dbReference type="Gene3D" id="1.10.3210.10">
    <property type="entry name" value="Hypothetical protein af1432"/>
    <property type="match status" value="1"/>
</dbReference>
<dbReference type="PANTHER" id="PTHR11373:SF43">
    <property type="entry name" value="DEOXYGUANOSINETRIPHOSPHATE TRIPHOSPHOHYDROLASE-LIKE PROTEIN"/>
    <property type="match status" value="1"/>
</dbReference>
<organism evidence="5 6">
    <name type="scientific">Brevundimonas bullata</name>
    <dbReference type="NCBI Taxonomy" id="13160"/>
    <lineage>
        <taxon>Bacteria</taxon>
        <taxon>Pseudomonadati</taxon>
        <taxon>Pseudomonadota</taxon>
        <taxon>Alphaproteobacteria</taxon>
        <taxon>Caulobacterales</taxon>
        <taxon>Caulobacteraceae</taxon>
        <taxon>Brevundimonas</taxon>
    </lineage>
</organism>
<gene>
    <name evidence="5" type="ORF">HNP32_002752</name>
</gene>